<keyword evidence="12" id="KW-1185">Reference proteome</keyword>
<dbReference type="RefSeq" id="WP_174409310.1">
    <property type="nucleotide sequence ID" value="NZ_BLVP01000007.1"/>
</dbReference>
<evidence type="ECO:0000256" key="1">
    <source>
        <dbReference type="ARBA" id="ARBA00006500"/>
    </source>
</evidence>
<reference evidence="11 12" key="1">
    <citation type="submission" date="2020-05" db="EMBL/GenBank/DDBJ databases">
        <title>Draft genome sequence of Desulfovibrio psychrotolerans JS1T.</title>
        <authorList>
            <person name="Ueno A."/>
            <person name="Tamazawa S."/>
            <person name="Tamamura S."/>
            <person name="Murakami T."/>
            <person name="Kiyama T."/>
            <person name="Inomata H."/>
            <person name="Amano Y."/>
            <person name="Miyakawa K."/>
            <person name="Tamaki H."/>
            <person name="Naganuma T."/>
            <person name="Kaneko K."/>
        </authorList>
    </citation>
    <scope>NUCLEOTIDE SEQUENCE [LARGE SCALE GENOMIC DNA]</scope>
    <source>
        <strain evidence="11 12">JS1</strain>
    </source>
</reference>
<gene>
    <name evidence="11" type="ORF">DSM19430T_13270</name>
</gene>
<dbReference type="AlphaFoldDB" id="A0A7J0BSF0"/>
<evidence type="ECO:0000256" key="8">
    <source>
        <dbReference type="SAM" id="MobiDB-lite"/>
    </source>
</evidence>
<evidence type="ECO:0000313" key="12">
    <source>
        <dbReference type="Proteomes" id="UP000503820"/>
    </source>
</evidence>
<feature type="domain" description="Acyl-ACP thioesterase-like C-terminal" evidence="10">
    <location>
        <begin position="152"/>
        <end position="225"/>
    </location>
</feature>
<comment type="caution">
    <text evidence="11">The sequence shown here is derived from an EMBL/GenBank/DDBJ whole genome shotgun (WGS) entry which is preliminary data.</text>
</comment>
<dbReference type="Proteomes" id="UP000503820">
    <property type="component" value="Unassembled WGS sequence"/>
</dbReference>
<sequence length="298" mass="32542">MPVYGTENVVVRCYETGPGGLARPATFADYFQEAASNNARALGFPGERLWAQGMAWVLARLALHIHRYPAAGETVCIRTWPAAHDRTIAQRCYEATDVHGQPLAWGTSAWVVMDISTRRMLPIPDFVAQGYPKDQPDCRPFATRAVPKLRETAHEALLRSRRADMDANGHVNNARYVDWVLEAMPQDFAAAHEPSMVDITFRAECGAGVPLVSFCSAPEEQVSLHSLRLASATAQEPRADHGSSVQPQPAGATPEKSAKPDSSPAEHAAGESANATELCRARVIWRARPAHHAPEHRA</sequence>
<dbReference type="InterPro" id="IPR002864">
    <property type="entry name" value="Acyl-ACP_thioesterase_NHD"/>
</dbReference>
<comment type="similarity">
    <text evidence="1">Belongs to the acyl-ACP thioesterase family.</text>
</comment>
<evidence type="ECO:0000259" key="9">
    <source>
        <dbReference type="Pfam" id="PF01643"/>
    </source>
</evidence>
<dbReference type="InterPro" id="IPR045023">
    <property type="entry name" value="FATA/B"/>
</dbReference>
<dbReference type="SUPFAM" id="SSF54637">
    <property type="entry name" value="Thioesterase/thiol ester dehydrase-isomerase"/>
    <property type="match status" value="2"/>
</dbReference>
<dbReference type="Pfam" id="PF20791">
    <property type="entry name" value="Acyl-ACP_TE_C"/>
    <property type="match status" value="1"/>
</dbReference>
<keyword evidence="6" id="KW-0443">Lipid metabolism</keyword>
<dbReference type="InterPro" id="IPR049427">
    <property type="entry name" value="Acyl-ACP_TE_C"/>
</dbReference>
<evidence type="ECO:0000313" key="11">
    <source>
        <dbReference type="EMBL" id="GFM36643.1"/>
    </source>
</evidence>
<dbReference type="Pfam" id="PF01643">
    <property type="entry name" value="Acyl-ACP_TE"/>
    <property type="match status" value="1"/>
</dbReference>
<dbReference type="EMBL" id="BLVP01000007">
    <property type="protein sequence ID" value="GFM36643.1"/>
    <property type="molecule type" value="Genomic_DNA"/>
</dbReference>
<evidence type="ECO:0000259" key="10">
    <source>
        <dbReference type="Pfam" id="PF20791"/>
    </source>
</evidence>
<evidence type="ECO:0000256" key="3">
    <source>
        <dbReference type="ARBA" id="ARBA00022801"/>
    </source>
</evidence>
<protein>
    <submittedName>
        <fullName evidence="11">Acyl-ACP thioesterase</fullName>
    </submittedName>
</protein>
<dbReference type="PANTHER" id="PTHR31727:SF6">
    <property type="entry name" value="OLEOYL-ACYL CARRIER PROTEIN THIOESTERASE 1, CHLOROPLASTIC"/>
    <property type="match status" value="1"/>
</dbReference>
<proteinExistence type="inferred from homology"/>
<name>A0A7J0BSF0_9BACT</name>
<keyword evidence="3" id="KW-0378">Hydrolase</keyword>
<keyword evidence="2" id="KW-0444">Lipid biosynthesis</keyword>
<dbReference type="GO" id="GO:0000036">
    <property type="term" value="F:acyl carrier activity"/>
    <property type="evidence" value="ECO:0007669"/>
    <property type="project" value="TreeGrafter"/>
</dbReference>
<evidence type="ECO:0000256" key="4">
    <source>
        <dbReference type="ARBA" id="ARBA00022832"/>
    </source>
</evidence>
<dbReference type="Gene3D" id="3.10.129.10">
    <property type="entry name" value="Hotdog Thioesterase"/>
    <property type="match status" value="1"/>
</dbReference>
<evidence type="ECO:0000256" key="6">
    <source>
        <dbReference type="ARBA" id="ARBA00023098"/>
    </source>
</evidence>
<feature type="domain" description="Acyl-ACP thioesterase N-terminal hotdog" evidence="9">
    <location>
        <begin position="7"/>
        <end position="129"/>
    </location>
</feature>
<dbReference type="InterPro" id="IPR029069">
    <property type="entry name" value="HotDog_dom_sf"/>
</dbReference>
<accession>A0A7J0BSF0</accession>
<dbReference type="CDD" id="cd00586">
    <property type="entry name" value="4HBT"/>
    <property type="match status" value="1"/>
</dbReference>
<keyword evidence="4" id="KW-0276">Fatty acid metabolism</keyword>
<evidence type="ECO:0000256" key="2">
    <source>
        <dbReference type="ARBA" id="ARBA00022516"/>
    </source>
</evidence>
<keyword evidence="7" id="KW-0275">Fatty acid biosynthesis</keyword>
<dbReference type="GO" id="GO:0016297">
    <property type="term" value="F:fatty acyl-[ACP] hydrolase activity"/>
    <property type="evidence" value="ECO:0007669"/>
    <property type="project" value="InterPro"/>
</dbReference>
<evidence type="ECO:0000256" key="7">
    <source>
        <dbReference type="ARBA" id="ARBA00023160"/>
    </source>
</evidence>
<feature type="region of interest" description="Disordered" evidence="8">
    <location>
        <begin position="231"/>
        <end position="275"/>
    </location>
</feature>
<evidence type="ECO:0000256" key="5">
    <source>
        <dbReference type="ARBA" id="ARBA00022946"/>
    </source>
</evidence>
<dbReference type="PANTHER" id="PTHR31727">
    <property type="entry name" value="OLEOYL-ACYL CARRIER PROTEIN THIOESTERASE 1, CHLOROPLASTIC"/>
    <property type="match status" value="1"/>
</dbReference>
<organism evidence="11 12">
    <name type="scientific">Desulfovibrio psychrotolerans</name>
    <dbReference type="NCBI Taxonomy" id="415242"/>
    <lineage>
        <taxon>Bacteria</taxon>
        <taxon>Pseudomonadati</taxon>
        <taxon>Thermodesulfobacteriota</taxon>
        <taxon>Desulfovibrionia</taxon>
        <taxon>Desulfovibrionales</taxon>
        <taxon>Desulfovibrionaceae</taxon>
        <taxon>Desulfovibrio</taxon>
    </lineage>
</organism>
<keyword evidence="5" id="KW-0809">Transit peptide</keyword>